<organism evidence="1">
    <name type="scientific">Siphoviridae sp. ctqrl18</name>
    <dbReference type="NCBI Taxonomy" id="2825681"/>
    <lineage>
        <taxon>Viruses</taxon>
        <taxon>Duplodnaviria</taxon>
        <taxon>Heunggongvirae</taxon>
        <taxon>Uroviricota</taxon>
        <taxon>Caudoviricetes</taxon>
    </lineage>
</organism>
<evidence type="ECO:0000313" key="1">
    <source>
        <dbReference type="EMBL" id="DAD97909.1"/>
    </source>
</evidence>
<accession>A0A8S5NSY0</accession>
<dbReference type="EMBL" id="BK015249">
    <property type="protein sequence ID" value="DAD97909.1"/>
    <property type="molecule type" value="Genomic_DNA"/>
</dbReference>
<sequence>MAEKNLYEENMCAANNNKKEKDIKKNIDKVQNSIVQEEAETIIDTTMLFGKCRIIAKNIKIYKGKILTKDNLYAILGENETFYFDRLHNTNKGNVYVSWGDFDNERIYAPYRIVTDNNSPVIRISE</sequence>
<reference evidence="1" key="1">
    <citation type="journal article" date="2021" name="Proc. Natl. Acad. Sci. U.S.A.">
        <title>A Catalog of Tens of Thousands of Viruses from Human Metagenomes Reveals Hidden Associations with Chronic Diseases.</title>
        <authorList>
            <person name="Tisza M.J."/>
            <person name="Buck C.B."/>
        </authorList>
    </citation>
    <scope>NUCLEOTIDE SEQUENCE</scope>
    <source>
        <strain evidence="1">Ctqrl18</strain>
    </source>
</reference>
<proteinExistence type="predicted"/>
<name>A0A8S5NSY0_9CAUD</name>
<protein>
    <submittedName>
        <fullName evidence="1">Uncharacterized protein</fullName>
    </submittedName>
</protein>